<dbReference type="KEGG" id="nha:Nham_2434"/>
<dbReference type="SUPFAM" id="SSF88713">
    <property type="entry name" value="Glycoside hydrolase/deacetylase"/>
    <property type="match status" value="1"/>
</dbReference>
<dbReference type="GO" id="GO:0016020">
    <property type="term" value="C:membrane"/>
    <property type="evidence" value="ECO:0007669"/>
    <property type="project" value="TreeGrafter"/>
</dbReference>
<dbReference type="PROSITE" id="PS51677">
    <property type="entry name" value="NODB"/>
    <property type="match status" value="1"/>
</dbReference>
<evidence type="ECO:0000256" key="5">
    <source>
        <dbReference type="ARBA" id="ARBA00022801"/>
    </source>
</evidence>
<dbReference type="PANTHER" id="PTHR10587:SF133">
    <property type="entry name" value="CHITIN DEACETYLASE 1-RELATED"/>
    <property type="match status" value="1"/>
</dbReference>
<dbReference type="STRING" id="323097.Nham_2434"/>
<dbReference type="EMBL" id="CP000319">
    <property type="protein sequence ID" value="ABE63224.1"/>
    <property type="molecule type" value="Genomic_DNA"/>
</dbReference>
<accession>Q1QKM3</accession>
<name>Q1QKM3_NITHX</name>
<dbReference type="InterPro" id="IPR050248">
    <property type="entry name" value="Polysacc_deacetylase_ArnD"/>
</dbReference>
<evidence type="ECO:0000256" key="2">
    <source>
        <dbReference type="ARBA" id="ARBA00010973"/>
    </source>
</evidence>
<evidence type="ECO:0000256" key="3">
    <source>
        <dbReference type="ARBA" id="ARBA00020071"/>
    </source>
</evidence>
<dbReference type="eggNOG" id="COG0726">
    <property type="taxonomic scope" value="Bacteria"/>
</dbReference>
<evidence type="ECO:0000313" key="8">
    <source>
        <dbReference type="EMBL" id="ABE63224.1"/>
    </source>
</evidence>
<evidence type="ECO:0000259" key="7">
    <source>
        <dbReference type="PROSITE" id="PS51677"/>
    </source>
</evidence>
<dbReference type="HOGENOM" id="CLU_021264_8_1_5"/>
<evidence type="ECO:0000313" key="9">
    <source>
        <dbReference type="Proteomes" id="UP000001953"/>
    </source>
</evidence>
<gene>
    <name evidence="8" type="ordered locus">Nham_2434</name>
</gene>
<reference evidence="8 9" key="1">
    <citation type="submission" date="2006-03" db="EMBL/GenBank/DDBJ databases">
        <title>Complete sequence of chromosome of Nitrobacter hamburgensis X14.</title>
        <authorList>
            <consortium name="US DOE Joint Genome Institute"/>
            <person name="Copeland A."/>
            <person name="Lucas S."/>
            <person name="Lapidus A."/>
            <person name="Barry K."/>
            <person name="Detter J.C."/>
            <person name="Glavina del Rio T."/>
            <person name="Hammon N."/>
            <person name="Israni S."/>
            <person name="Dalin E."/>
            <person name="Tice H."/>
            <person name="Pitluck S."/>
            <person name="Chain P."/>
            <person name="Malfatti S."/>
            <person name="Shin M."/>
            <person name="Vergez L."/>
            <person name="Schmutz J."/>
            <person name="Larimer F."/>
            <person name="Land M."/>
            <person name="Hauser L."/>
            <person name="Kyrpides N."/>
            <person name="Ivanova N."/>
            <person name="Ward B."/>
            <person name="Arp D."/>
            <person name="Klotz M."/>
            <person name="Stein L."/>
            <person name="O'Mullan G."/>
            <person name="Starkenburg S."/>
            <person name="Sayavedra L."/>
            <person name="Poret-Peterson A.T."/>
            <person name="Gentry M.E."/>
            <person name="Bruce D."/>
            <person name="Richardson P."/>
        </authorList>
    </citation>
    <scope>NUCLEOTIDE SEQUENCE [LARGE SCALE GENOMIC DNA]</scope>
    <source>
        <strain evidence="9">DSM 10229 / NCIMB 13809 / X14</strain>
    </source>
</reference>
<dbReference type="InterPro" id="IPR011330">
    <property type="entry name" value="Glyco_hydro/deAcase_b/a-brl"/>
</dbReference>
<dbReference type="Pfam" id="PF01522">
    <property type="entry name" value="Polysacc_deac_1"/>
    <property type="match status" value="1"/>
</dbReference>
<dbReference type="CDD" id="cd10917">
    <property type="entry name" value="CE4_NodB_like_6s_7s"/>
    <property type="match status" value="1"/>
</dbReference>
<comment type="function">
    <text evidence="1">Is involved in generating a small heat-stable compound (Nod), an acylated oligomer of N-acetylglucosamine, that stimulates mitosis in various plant protoplasts.</text>
</comment>
<feature type="domain" description="NodB homology" evidence="7">
    <location>
        <begin position="87"/>
        <end position="271"/>
    </location>
</feature>
<protein>
    <recommendedName>
        <fullName evidence="3">Chitooligosaccharide deacetylase</fullName>
    </recommendedName>
    <alternativeName>
        <fullName evidence="6">Nodulation protein B</fullName>
    </alternativeName>
</protein>
<proteinExistence type="inferred from homology"/>
<organism evidence="8 9">
    <name type="scientific">Nitrobacter hamburgensis (strain DSM 10229 / NCIMB 13809 / X14)</name>
    <dbReference type="NCBI Taxonomy" id="323097"/>
    <lineage>
        <taxon>Bacteria</taxon>
        <taxon>Pseudomonadati</taxon>
        <taxon>Pseudomonadota</taxon>
        <taxon>Alphaproteobacteria</taxon>
        <taxon>Hyphomicrobiales</taxon>
        <taxon>Nitrobacteraceae</taxon>
        <taxon>Nitrobacter</taxon>
    </lineage>
</organism>
<dbReference type="Gene3D" id="3.20.20.370">
    <property type="entry name" value="Glycoside hydrolase/deacetylase"/>
    <property type="match status" value="1"/>
</dbReference>
<dbReference type="InterPro" id="IPR002509">
    <property type="entry name" value="NODB_dom"/>
</dbReference>
<dbReference type="GO" id="GO:0016810">
    <property type="term" value="F:hydrolase activity, acting on carbon-nitrogen (but not peptide) bonds"/>
    <property type="evidence" value="ECO:0007669"/>
    <property type="project" value="InterPro"/>
</dbReference>
<comment type="similarity">
    <text evidence="2">Belongs to the polysaccharide deacetylase family.</text>
</comment>
<dbReference type="GO" id="GO:0046872">
    <property type="term" value="F:metal ion binding"/>
    <property type="evidence" value="ECO:0007669"/>
    <property type="project" value="UniProtKB-KW"/>
</dbReference>
<dbReference type="AlphaFoldDB" id="Q1QKM3"/>
<evidence type="ECO:0000256" key="1">
    <source>
        <dbReference type="ARBA" id="ARBA00003236"/>
    </source>
</evidence>
<keyword evidence="9" id="KW-1185">Reference proteome</keyword>
<keyword evidence="4" id="KW-0479">Metal-binding</keyword>
<sequence length="293" mass="32338">MAIANRIGHTKRRGTRVDDEVLPVRNSAMVILRLTLLVFVAWTTSAWASDCPRQGTLGTSRILEVDAAKYPRVGLKSFPQTLPLDDKEVVLTFDDGPAATTPRILAALARECVLATFFQVGRSSQALPGLVKKVTMGGHTLGHHTWSHPHLNAMTFETARDNIDRGIAADEAALHGKATNVPSTPFFRFPYFESTPELLEMLQARGIVVFGADFWASDWLPMTPQDELKLITGRLKAARKGIILFHDPRAQTAAMLPDFLKYLRVNGYRVVHVVPKPKGADMHGNADDTPKTH</sequence>
<dbReference type="GO" id="GO:0005975">
    <property type="term" value="P:carbohydrate metabolic process"/>
    <property type="evidence" value="ECO:0007669"/>
    <property type="project" value="InterPro"/>
</dbReference>
<dbReference type="Proteomes" id="UP000001953">
    <property type="component" value="Chromosome"/>
</dbReference>
<dbReference type="PANTHER" id="PTHR10587">
    <property type="entry name" value="GLYCOSYL TRANSFERASE-RELATED"/>
    <property type="match status" value="1"/>
</dbReference>
<evidence type="ECO:0000256" key="4">
    <source>
        <dbReference type="ARBA" id="ARBA00022723"/>
    </source>
</evidence>
<keyword evidence="5" id="KW-0378">Hydrolase</keyword>
<evidence type="ECO:0000256" key="6">
    <source>
        <dbReference type="ARBA" id="ARBA00032976"/>
    </source>
</evidence>